<evidence type="ECO:0000313" key="7">
    <source>
        <dbReference type="EMBL" id="GMH30157.1"/>
    </source>
</evidence>
<dbReference type="PROSITE" id="PS50893">
    <property type="entry name" value="ABC_TRANSPORTER_2"/>
    <property type="match status" value="1"/>
</dbReference>
<sequence>MRSPGIEGDRLLLLWNVSGAFRPGILTALVGLSGAGKTTLTDVWAGRKAGGYIEGSTIISGYPKNQATSARISGYFEAWTLKHEGLLLEILELVELNKLRDALVSLPGVDGLLTERRKRLTIAVELVANPSIIFMDEPISRLEARAAAIVMRTLRNTVDTGRTVLLLMKRGGQVIYAGPLCSQSHKLIEYLEGIPGIPKIKYGHNPATWMHDVTAPQAEFLLGVDFAEPYANSSLYQKNQQLITQLSNPAPDSRDLYFHTQCSQTFLTQCKACFWKQHWSHWRNPPYNAAHFILTWFLVSCLVLHSGTGGVKVQELTNLLGVVYSAVLFLMATHASAVQAVVDIKRTAFYCKRAAGMYSALPYAFAQVMLLSDHIAFLWSFSNHWLCLVCDLMHFALSCNAKIQETNSDLVELILLGFSGVVDDLRPSDFSCG</sequence>
<evidence type="ECO:0000256" key="1">
    <source>
        <dbReference type="ARBA" id="ARBA00004141"/>
    </source>
</evidence>
<comment type="caution">
    <text evidence="7">The sequence shown here is derived from an EMBL/GenBank/DDBJ whole genome shotgun (WGS) entry which is preliminary data.</text>
</comment>
<dbReference type="GO" id="GO:0140359">
    <property type="term" value="F:ABC-type transporter activity"/>
    <property type="evidence" value="ECO:0007669"/>
    <property type="project" value="InterPro"/>
</dbReference>
<evidence type="ECO:0000256" key="2">
    <source>
        <dbReference type="ARBA" id="ARBA00022692"/>
    </source>
</evidence>
<keyword evidence="2 5" id="KW-0812">Transmembrane</keyword>
<dbReference type="PANTHER" id="PTHR48040">
    <property type="entry name" value="PLEIOTROPIC DRUG RESISTANCE PROTEIN 1-LIKE ISOFORM X1"/>
    <property type="match status" value="1"/>
</dbReference>
<dbReference type="Pfam" id="PF00005">
    <property type="entry name" value="ABC_tran"/>
    <property type="match status" value="1"/>
</dbReference>
<feature type="domain" description="ABC transporter" evidence="6">
    <location>
        <begin position="1"/>
        <end position="221"/>
    </location>
</feature>
<dbReference type="AlphaFoldDB" id="A0AAD3TIL2"/>
<comment type="subcellular location">
    <subcellularLocation>
        <location evidence="1">Membrane</location>
        <topology evidence="1">Multi-pass membrane protein</topology>
    </subcellularLocation>
</comment>
<keyword evidence="8" id="KW-1185">Reference proteome</keyword>
<evidence type="ECO:0000256" key="3">
    <source>
        <dbReference type="ARBA" id="ARBA00022989"/>
    </source>
</evidence>
<feature type="transmembrane region" description="Helical" evidence="5">
    <location>
        <begin position="319"/>
        <end position="342"/>
    </location>
</feature>
<gene>
    <name evidence="7" type="ORF">Nepgr_032000</name>
</gene>
<dbReference type="PANTHER" id="PTHR48040:SF60">
    <property type="entry name" value="ABC TRANSPORTER DOMAIN-CONTAINING PROTEIN"/>
    <property type="match status" value="1"/>
</dbReference>
<evidence type="ECO:0000259" key="6">
    <source>
        <dbReference type="PROSITE" id="PS50893"/>
    </source>
</evidence>
<organism evidence="7 8">
    <name type="scientific">Nepenthes gracilis</name>
    <name type="common">Slender pitcher plant</name>
    <dbReference type="NCBI Taxonomy" id="150966"/>
    <lineage>
        <taxon>Eukaryota</taxon>
        <taxon>Viridiplantae</taxon>
        <taxon>Streptophyta</taxon>
        <taxon>Embryophyta</taxon>
        <taxon>Tracheophyta</taxon>
        <taxon>Spermatophyta</taxon>
        <taxon>Magnoliopsida</taxon>
        <taxon>eudicotyledons</taxon>
        <taxon>Gunneridae</taxon>
        <taxon>Pentapetalae</taxon>
        <taxon>Caryophyllales</taxon>
        <taxon>Nepenthaceae</taxon>
        <taxon>Nepenthes</taxon>
    </lineage>
</organism>
<evidence type="ECO:0000313" key="8">
    <source>
        <dbReference type="Proteomes" id="UP001279734"/>
    </source>
</evidence>
<dbReference type="SUPFAM" id="SSF52540">
    <property type="entry name" value="P-loop containing nucleoside triphosphate hydrolases"/>
    <property type="match status" value="1"/>
</dbReference>
<evidence type="ECO:0000256" key="4">
    <source>
        <dbReference type="ARBA" id="ARBA00023136"/>
    </source>
</evidence>
<dbReference type="EMBL" id="BSYO01000037">
    <property type="protein sequence ID" value="GMH30157.1"/>
    <property type="molecule type" value="Genomic_DNA"/>
</dbReference>
<dbReference type="InterPro" id="IPR027417">
    <property type="entry name" value="P-loop_NTPase"/>
</dbReference>
<keyword evidence="4 5" id="KW-0472">Membrane</keyword>
<name>A0AAD3TIL2_NEPGR</name>
<dbReference type="GO" id="GO:0016020">
    <property type="term" value="C:membrane"/>
    <property type="evidence" value="ECO:0007669"/>
    <property type="project" value="UniProtKB-SubCell"/>
</dbReference>
<dbReference type="Pfam" id="PF01061">
    <property type="entry name" value="ABC2_membrane"/>
    <property type="match status" value="1"/>
</dbReference>
<dbReference type="Gene3D" id="3.40.50.300">
    <property type="entry name" value="P-loop containing nucleotide triphosphate hydrolases"/>
    <property type="match status" value="1"/>
</dbReference>
<keyword evidence="3 5" id="KW-1133">Transmembrane helix</keyword>
<evidence type="ECO:0000256" key="5">
    <source>
        <dbReference type="SAM" id="Phobius"/>
    </source>
</evidence>
<proteinExistence type="predicted"/>
<dbReference type="GO" id="GO:0016887">
    <property type="term" value="F:ATP hydrolysis activity"/>
    <property type="evidence" value="ECO:0007669"/>
    <property type="project" value="InterPro"/>
</dbReference>
<protein>
    <recommendedName>
        <fullName evidence="6">ABC transporter domain-containing protein</fullName>
    </recommendedName>
</protein>
<dbReference type="InterPro" id="IPR013525">
    <property type="entry name" value="ABC2_TM"/>
</dbReference>
<dbReference type="Proteomes" id="UP001279734">
    <property type="component" value="Unassembled WGS sequence"/>
</dbReference>
<accession>A0AAD3TIL2</accession>
<dbReference type="InterPro" id="IPR003439">
    <property type="entry name" value="ABC_transporter-like_ATP-bd"/>
</dbReference>
<reference evidence="7" key="1">
    <citation type="submission" date="2023-05" db="EMBL/GenBank/DDBJ databases">
        <title>Nepenthes gracilis genome sequencing.</title>
        <authorList>
            <person name="Fukushima K."/>
        </authorList>
    </citation>
    <scope>NUCLEOTIDE SEQUENCE</scope>
    <source>
        <strain evidence="7">SING2019-196</strain>
    </source>
</reference>
<dbReference type="GO" id="GO:0005524">
    <property type="term" value="F:ATP binding"/>
    <property type="evidence" value="ECO:0007669"/>
    <property type="project" value="InterPro"/>
</dbReference>
<feature type="transmembrane region" description="Helical" evidence="5">
    <location>
        <begin position="289"/>
        <end position="307"/>
    </location>
</feature>